<protein>
    <submittedName>
        <fullName evidence="2">TIGR02444 family protein</fullName>
    </submittedName>
    <submittedName>
        <fullName evidence="1">Uncharacterized protein (TIGR02444 family)</fullName>
    </submittedName>
</protein>
<reference evidence="2 4" key="1">
    <citation type="journal article" date="2018" name="Front. Microbiol.">
        <title>Genome-Based Analysis Reveals the Taxonomy and Diversity of the Family Idiomarinaceae.</title>
        <authorList>
            <person name="Liu Y."/>
            <person name="Lai Q."/>
            <person name="Shao Z."/>
        </authorList>
    </citation>
    <scope>NUCLEOTIDE SEQUENCE [LARGE SCALE GENOMIC DNA]</scope>
    <source>
        <strain evidence="2 4">CF12-14</strain>
    </source>
</reference>
<evidence type="ECO:0000313" key="3">
    <source>
        <dbReference type="Proteomes" id="UP000249203"/>
    </source>
</evidence>
<evidence type="ECO:0000313" key="2">
    <source>
        <dbReference type="EMBL" id="RUO27666.1"/>
    </source>
</evidence>
<sequence>MHNPIDAATFWQASHEIYQRPGMQQQLITRQDQHGDNVNLALLELYLAERGQPLDTNEKQVLQALIDAFSTEHTQLVRQLRRQLSRSEALTEVASKALKQALLDAELILEQQEQALLITHLQRLRA</sequence>
<accession>A0A327X1U8</accession>
<dbReference type="RefSeq" id="WP_111568794.1">
    <property type="nucleotide sequence ID" value="NZ_PIPK01000002.1"/>
</dbReference>
<proteinExistence type="predicted"/>
<keyword evidence="4" id="KW-1185">Reference proteome</keyword>
<dbReference type="NCBIfam" id="TIGR02444">
    <property type="entry name" value="TIGR02444 family protein"/>
    <property type="match status" value="1"/>
</dbReference>
<reference evidence="1 3" key="2">
    <citation type="submission" date="2018-06" db="EMBL/GenBank/DDBJ databases">
        <title>Genomic Encyclopedia of Type Strains, Phase III (KMG-III): the genomes of soil and plant-associated and newly described type strains.</title>
        <authorList>
            <person name="Whitman W."/>
        </authorList>
    </citation>
    <scope>NUCLEOTIDE SEQUENCE [LARGE SCALE GENOMIC DNA]</scope>
    <source>
        <strain evidence="1 3">CGMCC 1.15366</strain>
    </source>
</reference>
<name>A0A327X1U8_9GAMM</name>
<dbReference type="Pfam" id="PF09523">
    <property type="entry name" value="DUF2390"/>
    <property type="match status" value="1"/>
</dbReference>
<gene>
    <name evidence="1" type="ORF">B0I24_103182</name>
    <name evidence="2" type="ORF">CWE07_03345</name>
</gene>
<comment type="caution">
    <text evidence="1">The sequence shown here is derived from an EMBL/GenBank/DDBJ whole genome shotgun (WGS) entry which is preliminary data.</text>
</comment>
<evidence type="ECO:0000313" key="1">
    <source>
        <dbReference type="EMBL" id="RAJ99188.1"/>
    </source>
</evidence>
<organism evidence="1 3">
    <name type="scientific">Aliidiomarina maris</name>
    <dbReference type="NCBI Taxonomy" id="531312"/>
    <lineage>
        <taxon>Bacteria</taxon>
        <taxon>Pseudomonadati</taxon>
        <taxon>Pseudomonadota</taxon>
        <taxon>Gammaproteobacteria</taxon>
        <taxon>Alteromonadales</taxon>
        <taxon>Idiomarinaceae</taxon>
        <taxon>Aliidiomarina</taxon>
    </lineage>
</organism>
<evidence type="ECO:0000313" key="4">
    <source>
        <dbReference type="Proteomes" id="UP000287865"/>
    </source>
</evidence>
<dbReference type="OrthoDB" id="5795846at2"/>
<dbReference type="AlphaFoldDB" id="A0A327X1U8"/>
<dbReference type="Proteomes" id="UP000249203">
    <property type="component" value="Unassembled WGS sequence"/>
</dbReference>
<dbReference type="EMBL" id="QLMD01000003">
    <property type="protein sequence ID" value="RAJ99188.1"/>
    <property type="molecule type" value="Genomic_DNA"/>
</dbReference>
<dbReference type="Proteomes" id="UP000287865">
    <property type="component" value="Unassembled WGS sequence"/>
</dbReference>
<dbReference type="InterPro" id="IPR012659">
    <property type="entry name" value="CHP02444"/>
</dbReference>
<dbReference type="EMBL" id="PIPK01000002">
    <property type="protein sequence ID" value="RUO27666.1"/>
    <property type="molecule type" value="Genomic_DNA"/>
</dbReference>